<reference evidence="8 9" key="1">
    <citation type="submission" date="2024-04" db="EMBL/GenBank/DDBJ databases">
        <authorList>
            <person name="Fracassetti M."/>
        </authorList>
    </citation>
    <scope>NUCLEOTIDE SEQUENCE [LARGE SCALE GENOMIC DNA]</scope>
</reference>
<dbReference type="PANTHER" id="PTHR33347:SF34">
    <property type="entry name" value="PROTEIN SOB FIVE-LIKE 6"/>
    <property type="match status" value="1"/>
</dbReference>
<keyword evidence="3" id="KW-0203">Cytokinin biosynthesis</keyword>
<feature type="compositionally biased region" description="Polar residues" evidence="7">
    <location>
        <begin position="108"/>
        <end position="117"/>
    </location>
</feature>
<dbReference type="EMBL" id="OZ034819">
    <property type="protein sequence ID" value="CAL1395796.1"/>
    <property type="molecule type" value="Genomic_DNA"/>
</dbReference>
<evidence type="ECO:0000256" key="4">
    <source>
        <dbReference type="ARBA" id="ARBA00022864"/>
    </source>
</evidence>
<evidence type="ECO:0000256" key="7">
    <source>
        <dbReference type="SAM" id="MobiDB-lite"/>
    </source>
</evidence>
<dbReference type="GO" id="GO:0005737">
    <property type="term" value="C:cytoplasm"/>
    <property type="evidence" value="ECO:0007669"/>
    <property type="project" value="UniProtKB-SubCell"/>
</dbReference>
<evidence type="ECO:0000256" key="5">
    <source>
        <dbReference type="ARBA" id="ARBA00023242"/>
    </source>
</evidence>
<keyword evidence="9" id="KW-1185">Reference proteome</keyword>
<dbReference type="GO" id="GO:0009691">
    <property type="term" value="P:cytokinin biosynthetic process"/>
    <property type="evidence" value="ECO:0007669"/>
    <property type="project" value="UniProtKB-KW"/>
</dbReference>
<evidence type="ECO:0000313" key="9">
    <source>
        <dbReference type="Proteomes" id="UP001497516"/>
    </source>
</evidence>
<dbReference type="GO" id="GO:0009736">
    <property type="term" value="P:cytokinin-activated signaling pathway"/>
    <property type="evidence" value="ECO:0007669"/>
    <property type="project" value="UniProtKB-KW"/>
</dbReference>
<evidence type="ECO:0000313" key="8">
    <source>
        <dbReference type="EMBL" id="CAL1395796.1"/>
    </source>
</evidence>
<keyword evidence="5" id="KW-0539">Nucleus</keyword>
<dbReference type="PANTHER" id="PTHR33347">
    <property type="entry name" value="OSJNBA0091C07.3 PROTEIN"/>
    <property type="match status" value="1"/>
</dbReference>
<feature type="region of interest" description="Disordered" evidence="7">
    <location>
        <begin position="31"/>
        <end position="150"/>
    </location>
</feature>
<comment type="similarity">
    <text evidence="6">Belongs to the SOFL plant protein family.</text>
</comment>
<proteinExistence type="inferred from homology"/>
<comment type="subcellular location">
    <subcellularLocation>
        <location evidence="1">Cytoplasm</location>
    </subcellularLocation>
</comment>
<dbReference type="InterPro" id="IPR044670">
    <property type="entry name" value="SOFL"/>
</dbReference>
<organism evidence="8 9">
    <name type="scientific">Linum trigynum</name>
    <dbReference type="NCBI Taxonomy" id="586398"/>
    <lineage>
        <taxon>Eukaryota</taxon>
        <taxon>Viridiplantae</taxon>
        <taxon>Streptophyta</taxon>
        <taxon>Embryophyta</taxon>
        <taxon>Tracheophyta</taxon>
        <taxon>Spermatophyta</taxon>
        <taxon>Magnoliopsida</taxon>
        <taxon>eudicotyledons</taxon>
        <taxon>Gunneridae</taxon>
        <taxon>Pentapetalae</taxon>
        <taxon>rosids</taxon>
        <taxon>fabids</taxon>
        <taxon>Malpighiales</taxon>
        <taxon>Linaceae</taxon>
        <taxon>Linum</taxon>
    </lineage>
</organism>
<gene>
    <name evidence="8" type="ORF">LTRI10_LOCUS36200</name>
</gene>
<keyword evidence="2" id="KW-0963">Cytoplasm</keyword>
<name>A0AAV2FBX5_9ROSI</name>
<dbReference type="Proteomes" id="UP001497516">
    <property type="component" value="Chromosome 6"/>
</dbReference>
<dbReference type="AlphaFoldDB" id="A0AAV2FBX5"/>
<evidence type="ECO:0000256" key="6">
    <source>
        <dbReference type="ARBA" id="ARBA00024199"/>
    </source>
</evidence>
<evidence type="ECO:0000256" key="3">
    <source>
        <dbReference type="ARBA" id="ARBA00022712"/>
    </source>
</evidence>
<evidence type="ECO:0000256" key="1">
    <source>
        <dbReference type="ARBA" id="ARBA00004496"/>
    </source>
</evidence>
<protein>
    <submittedName>
        <fullName evidence="8">Uncharacterized protein</fullName>
    </submittedName>
</protein>
<accession>A0AAV2FBX5</accession>
<keyword evidence="4" id="KW-0932">Cytokinin signaling pathway</keyword>
<evidence type="ECO:0000256" key="2">
    <source>
        <dbReference type="ARBA" id="ARBA00022490"/>
    </source>
</evidence>
<sequence length="190" mass="20905">MDVPSASQCSSSGCESGWTLYLDQSSFSNYNDGNPYQSYAGGYTVNNDSGRGNYGSRAKLQYEEEEEEEDLSMVSDASSGPPTGYYDEGEDEDCCNNRSTGSKKKNSSRSCQSLQQKQFHHQYLDDTASSPALKTKKQLNKSDASAEELSQGFSATHFKGKSLLKKHFGFFHSSQSVSKEAGGFPGRKWK</sequence>